<protein>
    <submittedName>
        <fullName evidence="2">Uncharacterized protein</fullName>
    </submittedName>
</protein>
<dbReference type="Proteomes" id="UP000593567">
    <property type="component" value="Unassembled WGS sequence"/>
</dbReference>
<evidence type="ECO:0000313" key="2">
    <source>
        <dbReference type="EMBL" id="KAF6028194.1"/>
    </source>
</evidence>
<comment type="caution">
    <text evidence="2">The sequence shown here is derived from an EMBL/GenBank/DDBJ whole genome shotgun (WGS) entry which is preliminary data.</text>
</comment>
<keyword evidence="3" id="KW-1185">Reference proteome</keyword>
<name>A0A7J7JRE4_BUGNE</name>
<evidence type="ECO:0000313" key="3">
    <source>
        <dbReference type="Proteomes" id="UP000593567"/>
    </source>
</evidence>
<evidence type="ECO:0000256" key="1">
    <source>
        <dbReference type="SAM" id="MobiDB-lite"/>
    </source>
</evidence>
<feature type="compositionally biased region" description="Polar residues" evidence="1">
    <location>
        <begin position="15"/>
        <end position="28"/>
    </location>
</feature>
<gene>
    <name evidence="2" type="ORF">EB796_013496</name>
</gene>
<feature type="region of interest" description="Disordered" evidence="1">
    <location>
        <begin position="191"/>
        <end position="217"/>
    </location>
</feature>
<dbReference type="EMBL" id="VXIV02001977">
    <property type="protein sequence ID" value="KAF6028194.1"/>
    <property type="molecule type" value="Genomic_DNA"/>
</dbReference>
<reference evidence="2" key="1">
    <citation type="submission" date="2020-06" db="EMBL/GenBank/DDBJ databases">
        <title>Draft genome of Bugula neritina, a colonial animal packing powerful symbionts and potential medicines.</title>
        <authorList>
            <person name="Rayko M."/>
        </authorList>
    </citation>
    <scope>NUCLEOTIDE SEQUENCE [LARGE SCALE GENOMIC DNA]</scope>
    <source>
        <strain evidence="2">Kwan_BN1</strain>
    </source>
</reference>
<organism evidence="2 3">
    <name type="scientific">Bugula neritina</name>
    <name type="common">Brown bryozoan</name>
    <name type="synonym">Sertularia neritina</name>
    <dbReference type="NCBI Taxonomy" id="10212"/>
    <lineage>
        <taxon>Eukaryota</taxon>
        <taxon>Metazoa</taxon>
        <taxon>Spiralia</taxon>
        <taxon>Lophotrochozoa</taxon>
        <taxon>Bryozoa</taxon>
        <taxon>Gymnolaemata</taxon>
        <taxon>Cheilostomatida</taxon>
        <taxon>Flustrina</taxon>
        <taxon>Buguloidea</taxon>
        <taxon>Bugulidae</taxon>
        <taxon>Bugula</taxon>
    </lineage>
</organism>
<sequence>MSKLLADSDEEDKQTTSNSGKSTRTSYLDNLLGDEATAKESKPKTRSSFMDNLLADDESDRKSRPRERSSAAATLKKDDDERESSLCRDVDKDPMMIEKKKEEREQKRQSRKGKPQTESQQADFDIEEVSDAQDALAMTYIKPEESTPNNRSTAIKKPKPRKDAVKEVPATPTFESASDIRNYIYKEWMEKKQASGKKSISEKRRQEKEEQQKKEKV</sequence>
<proteinExistence type="predicted"/>
<accession>A0A7J7JRE4</accession>
<feature type="compositionally biased region" description="Basic and acidic residues" evidence="1">
    <location>
        <begin position="59"/>
        <end position="108"/>
    </location>
</feature>
<dbReference type="AlphaFoldDB" id="A0A7J7JRE4"/>
<feature type="region of interest" description="Disordered" evidence="1">
    <location>
        <begin position="1"/>
        <end position="175"/>
    </location>
</feature>